<keyword evidence="2" id="KW-0863">Zinc-finger</keyword>
<feature type="compositionally biased region" description="Basic residues" evidence="4">
    <location>
        <begin position="264"/>
        <end position="275"/>
    </location>
</feature>
<evidence type="ECO:0000256" key="1">
    <source>
        <dbReference type="ARBA" id="ARBA00022723"/>
    </source>
</evidence>
<dbReference type="PROSITE" id="PS51036">
    <property type="entry name" value="ZF_A20"/>
    <property type="match status" value="1"/>
</dbReference>
<dbReference type="Pfam" id="PF01754">
    <property type="entry name" value="zf-A20"/>
    <property type="match status" value="1"/>
</dbReference>
<evidence type="ECO:0000313" key="7">
    <source>
        <dbReference type="Proteomes" id="UP000261540"/>
    </source>
</evidence>
<feature type="compositionally biased region" description="Acidic residues" evidence="4">
    <location>
        <begin position="83"/>
        <end position="92"/>
    </location>
</feature>
<dbReference type="PANTHER" id="PTHR10634:SF27">
    <property type="entry name" value="AN1-TYPE ZINC FINGER PROTEIN 6 ISOFORM 1"/>
    <property type="match status" value="1"/>
</dbReference>
<name>A0A3B3S2Q7_9TELE</name>
<dbReference type="FunFam" id="1.20.5.4770:FF:000001">
    <property type="entry name" value="Zinc finger AN1-type containing 6"/>
    <property type="match status" value="1"/>
</dbReference>
<feature type="region of interest" description="Disordered" evidence="4">
    <location>
        <begin position="137"/>
        <end position="188"/>
    </location>
</feature>
<evidence type="ECO:0000256" key="3">
    <source>
        <dbReference type="ARBA" id="ARBA00022833"/>
    </source>
</evidence>
<feature type="region of interest" description="Disordered" evidence="4">
    <location>
        <begin position="240"/>
        <end position="300"/>
    </location>
</feature>
<feature type="compositionally biased region" description="Acidic residues" evidence="4">
    <location>
        <begin position="146"/>
        <end position="160"/>
    </location>
</feature>
<evidence type="ECO:0000259" key="5">
    <source>
        <dbReference type="PROSITE" id="PS51036"/>
    </source>
</evidence>
<feature type="compositionally biased region" description="Basic and acidic residues" evidence="4">
    <location>
        <begin position="276"/>
        <end position="289"/>
    </location>
</feature>
<dbReference type="InterPro" id="IPR002653">
    <property type="entry name" value="Znf_A20"/>
</dbReference>
<keyword evidence="3" id="KW-0862">Zinc</keyword>
<evidence type="ECO:0000256" key="4">
    <source>
        <dbReference type="SAM" id="MobiDB-lite"/>
    </source>
</evidence>
<evidence type="ECO:0000256" key="2">
    <source>
        <dbReference type="ARBA" id="ARBA00022771"/>
    </source>
</evidence>
<dbReference type="SMART" id="SM00259">
    <property type="entry name" value="ZnF_A20"/>
    <property type="match status" value="1"/>
</dbReference>
<dbReference type="Gene3D" id="1.20.5.4770">
    <property type="match status" value="1"/>
</dbReference>
<dbReference type="InterPro" id="IPR050652">
    <property type="entry name" value="AN1_A20_ZnFinger"/>
</dbReference>
<organism evidence="6 7">
    <name type="scientific">Paramormyrops kingsleyae</name>
    <dbReference type="NCBI Taxonomy" id="1676925"/>
    <lineage>
        <taxon>Eukaryota</taxon>
        <taxon>Metazoa</taxon>
        <taxon>Chordata</taxon>
        <taxon>Craniata</taxon>
        <taxon>Vertebrata</taxon>
        <taxon>Euteleostomi</taxon>
        <taxon>Actinopterygii</taxon>
        <taxon>Neopterygii</taxon>
        <taxon>Teleostei</taxon>
        <taxon>Osteoglossocephala</taxon>
        <taxon>Osteoglossomorpha</taxon>
        <taxon>Osteoglossiformes</taxon>
        <taxon>Mormyridae</taxon>
        <taxon>Paramormyrops</taxon>
    </lineage>
</organism>
<dbReference type="GeneTree" id="ENSGT00940000166091"/>
<dbReference type="AlphaFoldDB" id="A0A3B3S2Q7"/>
<dbReference type="Ensembl" id="ENSPKIT00000005037.1">
    <property type="protein sequence ID" value="ENSPKIP00000024331.1"/>
    <property type="gene ID" value="ENSPKIG00000007618.1"/>
</dbReference>
<reference evidence="6" key="1">
    <citation type="submission" date="2025-08" db="UniProtKB">
        <authorList>
            <consortium name="Ensembl"/>
        </authorList>
    </citation>
    <scope>IDENTIFICATION</scope>
</reference>
<dbReference type="Proteomes" id="UP000261540">
    <property type="component" value="Unplaced"/>
</dbReference>
<dbReference type="GO" id="GO:0003677">
    <property type="term" value="F:DNA binding"/>
    <property type="evidence" value="ECO:0007669"/>
    <property type="project" value="InterPro"/>
</dbReference>
<proteinExistence type="predicted"/>
<reference evidence="6" key="2">
    <citation type="submission" date="2025-09" db="UniProtKB">
        <authorList>
            <consortium name="Ensembl"/>
        </authorList>
    </citation>
    <scope>IDENTIFICATION</scope>
</reference>
<dbReference type="SUPFAM" id="SSF57716">
    <property type="entry name" value="Glucocorticoid receptor-like (DNA-binding domain)"/>
    <property type="match status" value="1"/>
</dbReference>
<dbReference type="GO" id="GO:0008270">
    <property type="term" value="F:zinc ion binding"/>
    <property type="evidence" value="ECO:0007669"/>
    <property type="project" value="UniProtKB-KW"/>
</dbReference>
<dbReference type="STRING" id="1676925.ENSPKIP00000024331"/>
<dbReference type="PANTHER" id="PTHR10634">
    <property type="entry name" value="AN1-TYPE ZINC FINGER PROTEIN"/>
    <property type="match status" value="1"/>
</dbReference>
<keyword evidence="7" id="KW-1185">Reference proteome</keyword>
<keyword evidence="1" id="KW-0479">Metal-binding</keyword>
<evidence type="ECO:0000313" key="6">
    <source>
        <dbReference type="Ensembl" id="ENSPKIP00000024331.1"/>
    </source>
</evidence>
<feature type="region of interest" description="Disordered" evidence="4">
    <location>
        <begin position="67"/>
        <end position="99"/>
    </location>
</feature>
<sequence>MLFYRTVSLPPPHLISRSCCSSSSQSMAQDTNETQVPMLCILGCGFYGNPRTNGMCSVCYKEHVQKQQGGGHAGPPGDRGELSENDPADPVDVESSGDASVSLQAFADSSTGEGAQAEADKASSPGTVAQLMTAMSISQDSGTVDTDQEEDEEEDDEGEEGTSKATGEADESTQAPPGGDQIPDKGKKTNRCFTCRKKVGLTVDHERPVCQRAVLPLLLPPVSQPHRSKAGLPAPRTHLCPSARPGSRTHPHCFAGSLGPSLPRQRRRRRRRKQQGGRDEVEAPPDRPGRVPVLPEGAGRHRGLSYPLQPWKQSGLHVHPLCPFCQVSGGGADSNK</sequence>
<accession>A0A3B3S2Q7</accession>
<protein>
    <submittedName>
        <fullName evidence="6">Zgc:77486</fullName>
    </submittedName>
</protein>
<feature type="domain" description="A20-type" evidence="5">
    <location>
        <begin position="34"/>
        <end position="68"/>
    </location>
</feature>